<dbReference type="Gene3D" id="3.40.50.10490">
    <property type="entry name" value="Glucose-6-phosphate isomerase like protein, domain 1"/>
    <property type="match status" value="1"/>
</dbReference>
<name>A0ABX7H0A1_9GAMM</name>
<evidence type="ECO:0000313" key="4">
    <source>
        <dbReference type="Proteomes" id="UP000663181"/>
    </source>
</evidence>
<dbReference type="Pfam" id="PF01418">
    <property type="entry name" value="HTH_6"/>
    <property type="match status" value="1"/>
</dbReference>
<evidence type="ECO:0000256" key="1">
    <source>
        <dbReference type="SAM" id="MobiDB-lite"/>
    </source>
</evidence>
<dbReference type="RefSeq" id="WP_188798899.1">
    <property type="nucleotide sequence ID" value="NZ_BMIZ01000001.1"/>
</dbReference>
<feature type="domain" description="HTH rpiR-type" evidence="2">
    <location>
        <begin position="3"/>
        <end position="79"/>
    </location>
</feature>
<dbReference type="InterPro" id="IPR047640">
    <property type="entry name" value="RpiR-like"/>
</dbReference>
<gene>
    <name evidence="3" type="ORF">ISN74_08415</name>
</gene>
<dbReference type="EMBL" id="CP064030">
    <property type="protein sequence ID" value="QRN55332.1"/>
    <property type="molecule type" value="Genomic_DNA"/>
</dbReference>
<evidence type="ECO:0000313" key="3">
    <source>
        <dbReference type="EMBL" id="QRN55332.1"/>
    </source>
</evidence>
<proteinExistence type="predicted"/>
<evidence type="ECO:0000259" key="2">
    <source>
        <dbReference type="PROSITE" id="PS51071"/>
    </source>
</evidence>
<organism evidence="3 4">
    <name type="scientific">Dyella caseinilytica</name>
    <dbReference type="NCBI Taxonomy" id="1849581"/>
    <lineage>
        <taxon>Bacteria</taxon>
        <taxon>Pseudomonadati</taxon>
        <taxon>Pseudomonadota</taxon>
        <taxon>Gammaproteobacteria</taxon>
        <taxon>Lysobacterales</taxon>
        <taxon>Rhodanobacteraceae</taxon>
        <taxon>Dyella</taxon>
    </lineage>
</organism>
<dbReference type="InterPro" id="IPR009057">
    <property type="entry name" value="Homeodomain-like_sf"/>
</dbReference>
<sequence length="304" mass="34311">MTKDLQQKLKDHWDSFTASEQKIANYLLRNIRDLPFETAASLSKHVGVSQMTVGRFLRNLGYDGVGDLKEELRGEGTWRQLYKEPEQPKDTDAIAAHLQSEIRALTDVHALTGSKEWKSVVKLLVSADRVSVASFQHAAFLGLSFAKTLEQLRSNVFCNTGTDGAYVDMLLDSTRNSCIVLIDMRRYFKQFRALAEEVVARGIPLIMITDTDCYWARELTPHVLMIQASWVWHSYSAYMTLFSLLATSVVQEKGEVVMDRLGDINQLRQKLVGYMGASSSKVREPVASSGKMPDSKRTKVKPRK</sequence>
<dbReference type="InterPro" id="IPR046348">
    <property type="entry name" value="SIS_dom_sf"/>
</dbReference>
<accession>A0ABX7H0A1</accession>
<dbReference type="Proteomes" id="UP000663181">
    <property type="component" value="Chromosome"/>
</dbReference>
<dbReference type="InterPro" id="IPR000281">
    <property type="entry name" value="HTH_RpiR"/>
</dbReference>
<feature type="region of interest" description="Disordered" evidence="1">
    <location>
        <begin position="278"/>
        <end position="304"/>
    </location>
</feature>
<dbReference type="PANTHER" id="PTHR30514">
    <property type="entry name" value="GLUCOKINASE"/>
    <property type="match status" value="1"/>
</dbReference>
<dbReference type="PROSITE" id="PS51071">
    <property type="entry name" value="HTH_RPIR"/>
    <property type="match status" value="1"/>
</dbReference>
<dbReference type="InterPro" id="IPR001347">
    <property type="entry name" value="SIS_dom"/>
</dbReference>
<dbReference type="SUPFAM" id="SSF46689">
    <property type="entry name" value="Homeodomain-like"/>
    <property type="match status" value="1"/>
</dbReference>
<dbReference type="Gene3D" id="1.10.10.10">
    <property type="entry name" value="Winged helix-like DNA-binding domain superfamily/Winged helix DNA-binding domain"/>
    <property type="match status" value="1"/>
</dbReference>
<dbReference type="Pfam" id="PF01380">
    <property type="entry name" value="SIS"/>
    <property type="match status" value="1"/>
</dbReference>
<keyword evidence="4" id="KW-1185">Reference proteome</keyword>
<dbReference type="PANTHER" id="PTHR30514:SF18">
    <property type="entry name" value="RPIR-FAMILY TRANSCRIPTIONAL REGULATOR"/>
    <property type="match status" value="1"/>
</dbReference>
<reference evidence="3 4" key="1">
    <citation type="submission" date="2020-10" db="EMBL/GenBank/DDBJ databases">
        <title>Phylogeny of dyella-like bacteria.</title>
        <authorList>
            <person name="Fu J."/>
        </authorList>
    </citation>
    <scope>NUCLEOTIDE SEQUENCE [LARGE SCALE GENOMIC DNA]</scope>
    <source>
        <strain evidence="3 4">DHOB09</strain>
    </source>
</reference>
<dbReference type="SUPFAM" id="SSF53697">
    <property type="entry name" value="SIS domain"/>
    <property type="match status" value="1"/>
</dbReference>
<protein>
    <submittedName>
        <fullName evidence="3">MurR/RpiR family transcriptional regulator</fullName>
    </submittedName>
</protein>
<dbReference type="InterPro" id="IPR036388">
    <property type="entry name" value="WH-like_DNA-bd_sf"/>
</dbReference>